<protein>
    <recommendedName>
        <fullName evidence="3">Phytanoyl-CoA dioxygenase</fullName>
    </recommendedName>
</protein>
<evidence type="ECO:0008006" key="3">
    <source>
        <dbReference type="Google" id="ProtNLM"/>
    </source>
</evidence>
<organism evidence="1 2">
    <name type="scientific">Mollisia scopiformis</name>
    <name type="common">Conifer needle endophyte fungus</name>
    <name type="synonym">Phialocephala scopiformis</name>
    <dbReference type="NCBI Taxonomy" id="149040"/>
    <lineage>
        <taxon>Eukaryota</taxon>
        <taxon>Fungi</taxon>
        <taxon>Dikarya</taxon>
        <taxon>Ascomycota</taxon>
        <taxon>Pezizomycotina</taxon>
        <taxon>Leotiomycetes</taxon>
        <taxon>Helotiales</taxon>
        <taxon>Mollisiaceae</taxon>
        <taxon>Mollisia</taxon>
    </lineage>
</organism>
<name>A0A194X5M4_MOLSC</name>
<dbReference type="GeneID" id="28814958"/>
<keyword evidence="2" id="KW-1185">Reference proteome</keyword>
<sequence length="329" mass="37832">MALLFIMPHAITPDTTTTYSDWRDDLYRNGFAVIKAAVPAGRAASYVESMTQWLEKFPLGFDRNDPNTWTEEHLPANMKGGMYHGYSVSHEKFVWDARLEPGVLDAFSKIWNTEELLVSFDGINMTLPLPDTSHPKPARWPHQDQDSKIRGFQCAQGIINLVDNGPNDGGLVVMKGSHKFNDEFFKTHSMEKKEIWGKVPDDWHGFDDEEVKWFEDRGCEIIKVCCAGGDLIVWDSRTVHYNVLPEGQETRAVVYACYTPAALASAEDLEKKKEIFEKRERTTHWPHRNFWRATEILRLGKKDPYHRDRPFDEPVLSEKLLKLAGAMPY</sequence>
<dbReference type="KEGG" id="psco:LY89DRAFT_129811"/>
<dbReference type="PANTHER" id="PTHR31630">
    <property type="entry name" value="PHYTANOYL-COA DIOXYGENASE-RELATED-RELATED"/>
    <property type="match status" value="1"/>
</dbReference>
<dbReference type="Gene3D" id="2.60.120.620">
    <property type="entry name" value="q2cbj1_9rhob like domain"/>
    <property type="match status" value="1"/>
</dbReference>
<reference evidence="1 2" key="1">
    <citation type="submission" date="2015-10" db="EMBL/GenBank/DDBJ databases">
        <title>Full genome of DAOMC 229536 Phialocephala scopiformis, a fungal endophyte of spruce producing the potent anti-insectan compound rugulosin.</title>
        <authorList>
            <consortium name="DOE Joint Genome Institute"/>
            <person name="Walker A.K."/>
            <person name="Frasz S.L."/>
            <person name="Seifert K.A."/>
            <person name="Miller J.D."/>
            <person name="Mondo S.J."/>
            <person name="Labutti K."/>
            <person name="Lipzen A."/>
            <person name="Dockter R."/>
            <person name="Kennedy M."/>
            <person name="Grigoriev I.V."/>
            <person name="Spatafora J.W."/>
        </authorList>
    </citation>
    <scope>NUCLEOTIDE SEQUENCE [LARGE SCALE GENOMIC DNA]</scope>
    <source>
        <strain evidence="1 2">CBS 120377</strain>
    </source>
</reference>
<dbReference type="SUPFAM" id="SSF51197">
    <property type="entry name" value="Clavaminate synthase-like"/>
    <property type="match status" value="1"/>
</dbReference>
<dbReference type="Pfam" id="PF05721">
    <property type="entry name" value="PhyH"/>
    <property type="match status" value="1"/>
</dbReference>
<dbReference type="InterPro" id="IPR008775">
    <property type="entry name" value="Phytyl_CoA_dOase-like"/>
</dbReference>
<dbReference type="InParanoid" id="A0A194X5M4"/>
<proteinExistence type="predicted"/>
<dbReference type="OrthoDB" id="445007at2759"/>
<accession>A0A194X5M4</accession>
<dbReference type="Proteomes" id="UP000070700">
    <property type="component" value="Unassembled WGS sequence"/>
</dbReference>
<evidence type="ECO:0000313" key="1">
    <source>
        <dbReference type="EMBL" id="KUJ15107.1"/>
    </source>
</evidence>
<dbReference type="PANTHER" id="PTHR31630:SF6">
    <property type="entry name" value="PHYTANOYL-COA DIOXYGENASE-RELATED"/>
    <property type="match status" value="1"/>
</dbReference>
<gene>
    <name evidence="1" type="ORF">LY89DRAFT_129811</name>
</gene>
<dbReference type="RefSeq" id="XP_018069462.1">
    <property type="nucleotide sequence ID" value="XM_018205232.1"/>
</dbReference>
<dbReference type="EMBL" id="KQ947419">
    <property type="protein sequence ID" value="KUJ15107.1"/>
    <property type="molecule type" value="Genomic_DNA"/>
</dbReference>
<dbReference type="AlphaFoldDB" id="A0A194X5M4"/>
<evidence type="ECO:0000313" key="2">
    <source>
        <dbReference type="Proteomes" id="UP000070700"/>
    </source>
</evidence>